<sequence>MKIFKNVKGFFTSKAWKQADELFEESFERRMREQGHFEYTEKSFQIKNSSGIIEVLWADVNEIRAYKVDLLTVDEIRIDILSETSTITITEETPGYYIFKEKLKAVFPSLDLNWEEKVVKPAFAKNLTVIYKK</sequence>
<accession>A0ABW3SV92</accession>
<comment type="caution">
    <text evidence="1">The sequence shown here is derived from an EMBL/GenBank/DDBJ whole genome shotgun (WGS) entry which is preliminary data.</text>
</comment>
<organism evidence="1 2">
    <name type="scientific">Pontibacter rugosus</name>
    <dbReference type="NCBI Taxonomy" id="1745966"/>
    <lineage>
        <taxon>Bacteria</taxon>
        <taxon>Pseudomonadati</taxon>
        <taxon>Bacteroidota</taxon>
        <taxon>Cytophagia</taxon>
        <taxon>Cytophagales</taxon>
        <taxon>Hymenobacteraceae</taxon>
        <taxon>Pontibacter</taxon>
    </lineage>
</organism>
<dbReference type="EMBL" id="JBHTLD010000426">
    <property type="protein sequence ID" value="MFD1188844.1"/>
    <property type="molecule type" value="Genomic_DNA"/>
</dbReference>
<name>A0ABW3SV92_9BACT</name>
<reference evidence="2" key="1">
    <citation type="journal article" date="2019" name="Int. J. Syst. Evol. Microbiol.">
        <title>The Global Catalogue of Microorganisms (GCM) 10K type strain sequencing project: providing services to taxonomists for standard genome sequencing and annotation.</title>
        <authorList>
            <consortium name="The Broad Institute Genomics Platform"/>
            <consortium name="The Broad Institute Genome Sequencing Center for Infectious Disease"/>
            <person name="Wu L."/>
            <person name="Ma J."/>
        </authorList>
    </citation>
    <scope>NUCLEOTIDE SEQUENCE [LARGE SCALE GENOMIC DNA]</scope>
    <source>
        <strain evidence="2">JCM 31319</strain>
    </source>
</reference>
<evidence type="ECO:0000313" key="1">
    <source>
        <dbReference type="EMBL" id="MFD1188844.1"/>
    </source>
</evidence>
<protein>
    <submittedName>
        <fullName evidence="1">Uncharacterized protein</fullName>
    </submittedName>
</protein>
<dbReference type="RefSeq" id="WP_377533011.1">
    <property type="nucleotide sequence ID" value="NZ_JBHTLD010000426.1"/>
</dbReference>
<proteinExistence type="predicted"/>
<gene>
    <name evidence="1" type="ORF">ACFQ2O_21725</name>
</gene>
<keyword evidence="2" id="KW-1185">Reference proteome</keyword>
<evidence type="ECO:0000313" key="2">
    <source>
        <dbReference type="Proteomes" id="UP001597094"/>
    </source>
</evidence>
<dbReference type="Proteomes" id="UP001597094">
    <property type="component" value="Unassembled WGS sequence"/>
</dbReference>